<evidence type="ECO:0000313" key="6">
    <source>
        <dbReference type="EMBL" id="KIJ94304.1"/>
    </source>
</evidence>
<organism evidence="6 7">
    <name type="scientific">Laccaria amethystina LaAM-08-1</name>
    <dbReference type="NCBI Taxonomy" id="1095629"/>
    <lineage>
        <taxon>Eukaryota</taxon>
        <taxon>Fungi</taxon>
        <taxon>Dikarya</taxon>
        <taxon>Basidiomycota</taxon>
        <taxon>Agaricomycotina</taxon>
        <taxon>Agaricomycetes</taxon>
        <taxon>Agaricomycetidae</taxon>
        <taxon>Agaricales</taxon>
        <taxon>Agaricineae</taxon>
        <taxon>Hydnangiaceae</taxon>
        <taxon>Laccaria</taxon>
    </lineage>
</organism>
<dbReference type="STRING" id="1095629.A0A0C9WJ95"/>
<evidence type="ECO:0008006" key="8">
    <source>
        <dbReference type="Google" id="ProtNLM"/>
    </source>
</evidence>
<dbReference type="HOGENOM" id="CLU_506285_0_0_1"/>
<proteinExistence type="predicted"/>
<evidence type="ECO:0000256" key="1">
    <source>
        <dbReference type="ARBA" id="ARBA00022723"/>
    </source>
</evidence>
<protein>
    <recommendedName>
        <fullName evidence="8">C2H2-type domain-containing protein</fullName>
    </recommendedName>
</protein>
<dbReference type="PANTHER" id="PTHR23057">
    <property type="entry name" value="JUXTAPOSED WITH ANOTHER ZINC FINGER PROTEIN 1"/>
    <property type="match status" value="1"/>
</dbReference>
<keyword evidence="2" id="KW-0677">Repeat</keyword>
<name>A0A0C9WJ95_9AGAR</name>
<reference evidence="7" key="2">
    <citation type="submission" date="2015-01" db="EMBL/GenBank/DDBJ databases">
        <title>Evolutionary Origins and Diversification of the Mycorrhizal Mutualists.</title>
        <authorList>
            <consortium name="DOE Joint Genome Institute"/>
            <consortium name="Mycorrhizal Genomics Consortium"/>
            <person name="Kohler A."/>
            <person name="Kuo A."/>
            <person name="Nagy L.G."/>
            <person name="Floudas D."/>
            <person name="Copeland A."/>
            <person name="Barry K.W."/>
            <person name="Cichocki N."/>
            <person name="Veneault-Fourrey C."/>
            <person name="LaButti K."/>
            <person name="Lindquist E.A."/>
            <person name="Lipzen A."/>
            <person name="Lundell T."/>
            <person name="Morin E."/>
            <person name="Murat C."/>
            <person name="Riley R."/>
            <person name="Ohm R."/>
            <person name="Sun H."/>
            <person name="Tunlid A."/>
            <person name="Henrissat B."/>
            <person name="Grigoriev I.V."/>
            <person name="Hibbett D.S."/>
            <person name="Martin F."/>
        </authorList>
    </citation>
    <scope>NUCLEOTIDE SEQUENCE [LARGE SCALE GENOMIC DNA]</scope>
    <source>
        <strain evidence="7">LaAM-08-1</strain>
    </source>
</reference>
<feature type="region of interest" description="Disordered" evidence="5">
    <location>
        <begin position="386"/>
        <end position="405"/>
    </location>
</feature>
<evidence type="ECO:0000256" key="3">
    <source>
        <dbReference type="ARBA" id="ARBA00022771"/>
    </source>
</evidence>
<keyword evidence="4" id="KW-0862">Zinc</keyword>
<dbReference type="EMBL" id="KN838800">
    <property type="protein sequence ID" value="KIJ94304.1"/>
    <property type="molecule type" value="Genomic_DNA"/>
</dbReference>
<dbReference type="InterPro" id="IPR051580">
    <property type="entry name" value="ZnF-Chromatin_assoc"/>
</dbReference>
<evidence type="ECO:0000256" key="4">
    <source>
        <dbReference type="ARBA" id="ARBA00022833"/>
    </source>
</evidence>
<evidence type="ECO:0000313" key="7">
    <source>
        <dbReference type="Proteomes" id="UP000054477"/>
    </source>
</evidence>
<dbReference type="AlphaFoldDB" id="A0A0C9WJ95"/>
<accession>A0A0C9WJ95</accession>
<evidence type="ECO:0000256" key="2">
    <source>
        <dbReference type="ARBA" id="ARBA00022737"/>
    </source>
</evidence>
<dbReference type="GO" id="GO:0008270">
    <property type="term" value="F:zinc ion binding"/>
    <property type="evidence" value="ECO:0007669"/>
    <property type="project" value="UniProtKB-KW"/>
</dbReference>
<evidence type="ECO:0000256" key="5">
    <source>
        <dbReference type="SAM" id="MobiDB-lite"/>
    </source>
</evidence>
<keyword evidence="3" id="KW-0863">Zinc-finger</keyword>
<keyword evidence="1" id="KW-0479">Metal-binding</keyword>
<dbReference type="Proteomes" id="UP000054477">
    <property type="component" value="Unassembled WGS sequence"/>
</dbReference>
<keyword evidence="7" id="KW-1185">Reference proteome</keyword>
<reference evidence="6 7" key="1">
    <citation type="submission" date="2014-04" db="EMBL/GenBank/DDBJ databases">
        <authorList>
            <consortium name="DOE Joint Genome Institute"/>
            <person name="Kuo A."/>
            <person name="Kohler A."/>
            <person name="Nagy L.G."/>
            <person name="Floudas D."/>
            <person name="Copeland A."/>
            <person name="Barry K.W."/>
            <person name="Cichocki N."/>
            <person name="Veneault-Fourrey C."/>
            <person name="LaButti K."/>
            <person name="Lindquist E.A."/>
            <person name="Lipzen A."/>
            <person name="Lundell T."/>
            <person name="Morin E."/>
            <person name="Murat C."/>
            <person name="Sun H."/>
            <person name="Tunlid A."/>
            <person name="Henrissat B."/>
            <person name="Grigoriev I.V."/>
            <person name="Hibbett D.S."/>
            <person name="Martin F."/>
            <person name="Nordberg H.P."/>
            <person name="Cantor M.N."/>
            <person name="Hua S.X."/>
        </authorList>
    </citation>
    <scope>NUCLEOTIDE SEQUENCE [LARGE SCALE GENOMIC DNA]</scope>
    <source>
        <strain evidence="6 7">LaAM-08-1</strain>
    </source>
</reference>
<dbReference type="OrthoDB" id="3269380at2759"/>
<feature type="region of interest" description="Disordered" evidence="5">
    <location>
        <begin position="139"/>
        <end position="183"/>
    </location>
</feature>
<feature type="compositionally biased region" description="Low complexity" evidence="5">
    <location>
        <begin position="139"/>
        <end position="174"/>
    </location>
</feature>
<dbReference type="GO" id="GO:0005634">
    <property type="term" value="C:nucleus"/>
    <property type="evidence" value="ECO:0007669"/>
    <property type="project" value="TreeGrafter"/>
</dbReference>
<gene>
    <name evidence="6" type="ORF">K443DRAFT_12224</name>
</gene>
<sequence>MAGDQPHVFFDLLTSFPPGVSKQFFSDSRSPSYLSQGQLFLNPSTSSPSTLLNINIMDAHTHTGSTDANVSNFDRISLLERSIFSNFICCGLHLADFHALLEHFEEDHIVVVNPNGRRVYPPGGLSSVPIYFCSRTQASISPSSSPSPPTTSSSTSPPSPPSSIIQPSSHSSISVPGNKDREGQRGKLCIPIVYTPFMPFALSDPSDTTGIVSALEPDFDIPHHTAYHPDGFSLLPCKADPDDAALSETGDLATNTTPAYLLGANAEPNRQIPTKRRNSVTLFKSVIRRRFPTPRVDSNLEEDSDIGLKLALKIASSITNNKHRIRLGSQGIGKKREKTYRCPEPRCSKSYLNPNGLKYHLEKGTCKINDAPDINPSLPLTPVDVVDNPGAPQDVNHQGRLNDDPQKTSLFVPDSGNRLCAVSNPCHTMPVISPVPIRYHAPLWSGHQNQLPRSTLVQCIQ</sequence>
<dbReference type="PANTHER" id="PTHR23057:SF0">
    <property type="entry name" value="JUXTAPOSED WITH ANOTHER ZINC FINGER PROTEIN 1"/>
    <property type="match status" value="1"/>
</dbReference>